<dbReference type="InterPro" id="IPR017932">
    <property type="entry name" value="GATase_2_dom"/>
</dbReference>
<dbReference type="Gene3D" id="3.40.50.620">
    <property type="entry name" value="HUPs"/>
    <property type="match status" value="1"/>
</dbReference>
<dbReference type="InterPro" id="IPR014729">
    <property type="entry name" value="Rossmann-like_a/b/a_fold"/>
</dbReference>
<dbReference type="Gene3D" id="3.60.20.10">
    <property type="entry name" value="Glutamine Phosphoribosylpyrophosphate, subunit 1, domain 1"/>
    <property type="match status" value="1"/>
</dbReference>
<dbReference type="PROSITE" id="PS51278">
    <property type="entry name" value="GATASE_TYPE_2"/>
    <property type="match status" value="1"/>
</dbReference>
<feature type="domain" description="Glutamine amidotransferase type-2" evidence="8">
    <location>
        <begin position="2"/>
        <end position="208"/>
    </location>
</feature>
<reference evidence="10" key="1">
    <citation type="journal article" date="2019" name="Int. J. Syst. Evol. Microbiol.">
        <title>The Global Catalogue of Microorganisms (GCM) 10K type strain sequencing project: providing services to taxonomists for standard genome sequencing and annotation.</title>
        <authorList>
            <consortium name="The Broad Institute Genomics Platform"/>
            <consortium name="The Broad Institute Genome Sequencing Center for Infectious Disease"/>
            <person name="Wu L."/>
            <person name="Ma J."/>
        </authorList>
    </citation>
    <scope>NUCLEOTIDE SEQUENCE [LARGE SCALE GENOMIC DNA]</scope>
    <source>
        <strain evidence="10">CGMCC 1.12749</strain>
    </source>
</reference>
<evidence type="ECO:0000313" key="10">
    <source>
        <dbReference type="Proteomes" id="UP000634043"/>
    </source>
</evidence>
<dbReference type="CDD" id="cd00712">
    <property type="entry name" value="AsnB"/>
    <property type="match status" value="1"/>
</dbReference>
<dbReference type="InterPro" id="IPR001962">
    <property type="entry name" value="Asn_synthase"/>
</dbReference>
<evidence type="ECO:0000259" key="8">
    <source>
        <dbReference type="PROSITE" id="PS51278"/>
    </source>
</evidence>
<dbReference type="NCBIfam" id="TIGR01536">
    <property type="entry name" value="asn_synth_AEB"/>
    <property type="match status" value="1"/>
</dbReference>
<dbReference type="InterPro" id="IPR006426">
    <property type="entry name" value="Asn_synth_AEB"/>
</dbReference>
<dbReference type="PIRSF" id="PIRSF001589">
    <property type="entry name" value="Asn_synthetase_glu-h"/>
    <property type="match status" value="1"/>
</dbReference>
<dbReference type="InterPro" id="IPR029055">
    <property type="entry name" value="Ntn_hydrolases_N"/>
</dbReference>
<dbReference type="SUPFAM" id="SSF52402">
    <property type="entry name" value="Adenine nucleotide alpha hydrolases-like"/>
    <property type="match status" value="1"/>
</dbReference>
<evidence type="ECO:0000256" key="2">
    <source>
        <dbReference type="ARBA" id="ARBA00005752"/>
    </source>
</evidence>
<keyword evidence="5" id="KW-0067">ATP-binding</keyword>
<evidence type="ECO:0000256" key="3">
    <source>
        <dbReference type="ARBA" id="ARBA00012737"/>
    </source>
</evidence>
<proteinExistence type="inferred from homology"/>
<gene>
    <name evidence="9" type="ORF">GCM10011323_34590</name>
</gene>
<keyword evidence="6" id="KW-0315">Glutamine amidotransferase</keyword>
<evidence type="ECO:0000256" key="1">
    <source>
        <dbReference type="ARBA" id="ARBA00005187"/>
    </source>
</evidence>
<keyword evidence="10" id="KW-1185">Reference proteome</keyword>
<organism evidence="9 10">
    <name type="scientific">Pontibacter amylolyticus</name>
    <dbReference type="NCBI Taxonomy" id="1424080"/>
    <lineage>
        <taxon>Bacteria</taxon>
        <taxon>Pseudomonadati</taxon>
        <taxon>Bacteroidota</taxon>
        <taxon>Cytophagia</taxon>
        <taxon>Cytophagales</taxon>
        <taxon>Hymenobacteraceae</taxon>
        <taxon>Pontibacter</taxon>
    </lineage>
</organism>
<dbReference type="CDD" id="cd01991">
    <property type="entry name" value="Asn_synthase_B_C"/>
    <property type="match status" value="1"/>
</dbReference>
<dbReference type="SUPFAM" id="SSF56235">
    <property type="entry name" value="N-terminal nucleophile aminohydrolases (Ntn hydrolases)"/>
    <property type="match status" value="1"/>
</dbReference>
<dbReference type="Pfam" id="PF13537">
    <property type="entry name" value="GATase_7"/>
    <property type="match status" value="1"/>
</dbReference>
<evidence type="ECO:0000256" key="4">
    <source>
        <dbReference type="ARBA" id="ARBA00022741"/>
    </source>
</evidence>
<dbReference type="InterPro" id="IPR033738">
    <property type="entry name" value="AsnB_N"/>
</dbReference>
<dbReference type="EC" id="6.3.5.4" evidence="3"/>
<dbReference type="PANTHER" id="PTHR43284">
    <property type="entry name" value="ASPARAGINE SYNTHETASE (GLUTAMINE-HYDROLYZING)"/>
    <property type="match status" value="1"/>
</dbReference>
<comment type="caution">
    <text evidence="9">The sequence shown here is derived from an EMBL/GenBank/DDBJ whole genome shotgun (WGS) entry which is preliminary data.</text>
</comment>
<dbReference type="Proteomes" id="UP000634043">
    <property type="component" value="Unassembled WGS sequence"/>
</dbReference>
<evidence type="ECO:0000256" key="6">
    <source>
        <dbReference type="ARBA" id="ARBA00022962"/>
    </source>
</evidence>
<comment type="pathway">
    <text evidence="1">Amino-acid biosynthesis; L-asparagine biosynthesis; L-asparagine from L-aspartate (L-Gln route): step 1/1.</text>
</comment>
<dbReference type="EMBL" id="BMFP01000007">
    <property type="protein sequence ID" value="GGG28276.1"/>
    <property type="molecule type" value="Genomic_DNA"/>
</dbReference>
<dbReference type="InterPro" id="IPR051786">
    <property type="entry name" value="ASN_synthetase/amidase"/>
</dbReference>
<accession>A0ABQ1WFE6</accession>
<protein>
    <recommendedName>
        <fullName evidence="3">asparagine synthase (glutamine-hydrolyzing)</fullName>
        <ecNumber evidence="3">6.3.5.4</ecNumber>
    </recommendedName>
</protein>
<evidence type="ECO:0000313" key="9">
    <source>
        <dbReference type="EMBL" id="GGG28276.1"/>
    </source>
</evidence>
<sequence length="629" mass="72077">MCGIAGSINCVLTERDINQISHRGPDAQAIVEMPLGANKVYLGHTRLSIIELSEAGSQPMFTTCGNYCIVFNGEIYNHLELRKKLKGINFVGHSDTETILYYLREYGIEAVKDFNGIFAFAFIDKKQEKLYLVRDVFGVKPLYYYTNGDKLIFASEIKIIKNNSSYSKELDLTALNTFLTFRYNPSPQTLFSGINKLEAASYLEFTSSSKSKLYCYWSTPQKINFKVTEQEAVAEYKRLLEQSIKRQLLSDVPVGLFLSGGLDSAVLGHLMSKHCEYTLKTFTVGFHGKGNYNELDDARETARLLQSDHYDLFMNREQYMNFFYNSFFHTEEPIAEPTIPALYYVSQLASRHVKVVLSGQGADEPMAGYNRYKGEKILAKYQKLLSLLPLSLLSRVFPNNSSIDRGIYSSKFKDELERFIGIYTLFTPKMKEGLYKNGLSDLINDKQKSFFARHYNLADNAGGSLSKLLYVDLRTMLPDNLLLFNDKMTMANSIENRVPYLDIDLINFVESLPINLKLNGLVGKYIHRKAAEDWLPKSIINRKKRGFETPVGEWFEKDLANSLIDLVDSSNSFSNSYFDINFIKGMIHQHKSKKKDYQRHLFILLSLELWFKNFYQIETKELAPSVVTA</sequence>
<dbReference type="RefSeq" id="WP_188502777.1">
    <property type="nucleotide sequence ID" value="NZ_BMFP01000007.1"/>
</dbReference>
<dbReference type="Pfam" id="PF00733">
    <property type="entry name" value="Asn_synthase"/>
    <property type="match status" value="1"/>
</dbReference>
<dbReference type="PANTHER" id="PTHR43284:SF1">
    <property type="entry name" value="ASPARAGINE SYNTHETASE"/>
    <property type="match status" value="1"/>
</dbReference>
<evidence type="ECO:0000256" key="5">
    <source>
        <dbReference type="ARBA" id="ARBA00022840"/>
    </source>
</evidence>
<name>A0ABQ1WFE6_9BACT</name>
<comment type="catalytic activity">
    <reaction evidence="7">
        <text>L-aspartate + L-glutamine + ATP + H2O = L-asparagine + L-glutamate + AMP + diphosphate + H(+)</text>
        <dbReference type="Rhea" id="RHEA:12228"/>
        <dbReference type="ChEBI" id="CHEBI:15377"/>
        <dbReference type="ChEBI" id="CHEBI:15378"/>
        <dbReference type="ChEBI" id="CHEBI:29985"/>
        <dbReference type="ChEBI" id="CHEBI:29991"/>
        <dbReference type="ChEBI" id="CHEBI:30616"/>
        <dbReference type="ChEBI" id="CHEBI:33019"/>
        <dbReference type="ChEBI" id="CHEBI:58048"/>
        <dbReference type="ChEBI" id="CHEBI:58359"/>
        <dbReference type="ChEBI" id="CHEBI:456215"/>
        <dbReference type="EC" id="6.3.5.4"/>
    </reaction>
</comment>
<keyword evidence="4" id="KW-0547">Nucleotide-binding</keyword>
<evidence type="ECO:0000256" key="7">
    <source>
        <dbReference type="ARBA" id="ARBA00048741"/>
    </source>
</evidence>
<comment type="similarity">
    <text evidence="2">Belongs to the asparagine synthetase family.</text>
</comment>